<keyword evidence="7" id="KW-1015">Disulfide bond</keyword>
<dbReference type="PANTHER" id="PTHR33938:SF2">
    <property type="entry name" value="CARBOXYLIC ESTER HYDROLASE"/>
    <property type="match status" value="1"/>
</dbReference>
<evidence type="ECO:0000256" key="2">
    <source>
        <dbReference type="ARBA" id="ARBA00022487"/>
    </source>
</evidence>
<evidence type="ECO:0000256" key="8">
    <source>
        <dbReference type="RuleBase" id="RU361238"/>
    </source>
</evidence>
<keyword evidence="10" id="KW-1185">Reference proteome</keyword>
<dbReference type="GO" id="GO:0030600">
    <property type="term" value="F:feruloyl esterase activity"/>
    <property type="evidence" value="ECO:0007669"/>
    <property type="project" value="UniProtKB-ARBA"/>
</dbReference>
<organism evidence="9 10">
    <name type="scientific">Aulographum hederae CBS 113979</name>
    <dbReference type="NCBI Taxonomy" id="1176131"/>
    <lineage>
        <taxon>Eukaryota</taxon>
        <taxon>Fungi</taxon>
        <taxon>Dikarya</taxon>
        <taxon>Ascomycota</taxon>
        <taxon>Pezizomycotina</taxon>
        <taxon>Dothideomycetes</taxon>
        <taxon>Pleosporomycetidae</taxon>
        <taxon>Aulographales</taxon>
        <taxon>Aulographaceae</taxon>
    </lineage>
</organism>
<evidence type="ECO:0000256" key="3">
    <source>
        <dbReference type="ARBA" id="ARBA00022723"/>
    </source>
</evidence>
<dbReference type="InterPro" id="IPR029058">
    <property type="entry name" value="AB_hydrolase_fold"/>
</dbReference>
<dbReference type="PANTHER" id="PTHR33938">
    <property type="entry name" value="FERULOYL ESTERASE B-RELATED"/>
    <property type="match status" value="1"/>
</dbReference>
<dbReference type="OrthoDB" id="3039123at2759"/>
<protein>
    <recommendedName>
        <fullName evidence="8">Carboxylic ester hydrolase</fullName>
        <ecNumber evidence="8">3.1.1.-</ecNumber>
    </recommendedName>
</protein>
<keyword evidence="3" id="KW-0479">Metal-binding</keyword>
<evidence type="ECO:0000313" key="10">
    <source>
        <dbReference type="Proteomes" id="UP000800041"/>
    </source>
</evidence>
<comment type="similarity">
    <text evidence="1 8">Belongs to the tannase family.</text>
</comment>
<dbReference type="SUPFAM" id="SSF53474">
    <property type="entry name" value="alpha/beta-Hydrolases"/>
    <property type="match status" value="1"/>
</dbReference>
<dbReference type="Gene3D" id="3.40.50.1820">
    <property type="entry name" value="alpha/beta hydrolase"/>
    <property type="match status" value="1"/>
</dbReference>
<evidence type="ECO:0000256" key="7">
    <source>
        <dbReference type="ARBA" id="ARBA00023157"/>
    </source>
</evidence>
<evidence type="ECO:0000313" key="9">
    <source>
        <dbReference type="EMBL" id="KAF1988399.1"/>
    </source>
</evidence>
<dbReference type="EC" id="3.1.1.-" evidence="8"/>
<sequence length="477" mass="52639">MSESCVTSASVQSTENSTYSFGVFLPKEWNGRFLAVGNGGFAGSVSWADMKDGMDYGFAVVSTDAGTHMGGMMCGAHWAEGAPEKVTDWGWRALHQTVVYGKQIVKAYYGADPKFSYYRGCSTGGRQGFREAQLFPEDFDGIVAGAPAWWTTHLQLANMKVGLYNLPVDAPNHIPNELFPIIQAEVMKQCDPQDGLKDNIISDPSTCKFRAETLLCGGTVTTNCLTPEQIDTLNHIYSPWVEANQTFVFPPLAMSSEFQWPMAIGEPEPSSMGTEYVKYMLGKGPSWRWQDWEPSIIALSDEMNPGNANADDFDMRPFKERGGKLLHYHGWSDGSIPAGSSEYLYKQIEQTLKPKGVELDDFYKFFYVPGMGHCGESAPETHAPWNIGAGGVAMSGMASVHSVPGFVDADHDVLLAVMRWVENGTAPTQMIGTAWKDEQKPGEVYQQRPLCMYPEVAKYRGTGDVKSPESWECKGLY</sequence>
<keyword evidence="4" id="KW-0732">Signal</keyword>
<keyword evidence="6" id="KW-0106">Calcium</keyword>
<name>A0A6G1H5X4_9PEZI</name>
<dbReference type="EMBL" id="ML977149">
    <property type="protein sequence ID" value="KAF1988399.1"/>
    <property type="molecule type" value="Genomic_DNA"/>
</dbReference>
<keyword evidence="5 8" id="KW-0378">Hydrolase</keyword>
<evidence type="ECO:0000256" key="1">
    <source>
        <dbReference type="ARBA" id="ARBA00006249"/>
    </source>
</evidence>
<dbReference type="Proteomes" id="UP000800041">
    <property type="component" value="Unassembled WGS sequence"/>
</dbReference>
<gene>
    <name evidence="9" type="ORF">K402DRAFT_392139</name>
</gene>
<keyword evidence="2" id="KW-0719">Serine esterase</keyword>
<reference evidence="9" key="1">
    <citation type="journal article" date="2020" name="Stud. Mycol.">
        <title>101 Dothideomycetes genomes: a test case for predicting lifestyles and emergence of pathogens.</title>
        <authorList>
            <person name="Haridas S."/>
            <person name="Albert R."/>
            <person name="Binder M."/>
            <person name="Bloem J."/>
            <person name="Labutti K."/>
            <person name="Salamov A."/>
            <person name="Andreopoulos B."/>
            <person name="Baker S."/>
            <person name="Barry K."/>
            <person name="Bills G."/>
            <person name="Bluhm B."/>
            <person name="Cannon C."/>
            <person name="Castanera R."/>
            <person name="Culley D."/>
            <person name="Daum C."/>
            <person name="Ezra D."/>
            <person name="Gonzalez J."/>
            <person name="Henrissat B."/>
            <person name="Kuo A."/>
            <person name="Liang C."/>
            <person name="Lipzen A."/>
            <person name="Lutzoni F."/>
            <person name="Magnuson J."/>
            <person name="Mondo S."/>
            <person name="Nolan M."/>
            <person name="Ohm R."/>
            <person name="Pangilinan J."/>
            <person name="Park H.-J."/>
            <person name="Ramirez L."/>
            <person name="Alfaro M."/>
            <person name="Sun H."/>
            <person name="Tritt A."/>
            <person name="Yoshinaga Y."/>
            <person name="Zwiers L.-H."/>
            <person name="Turgeon B."/>
            <person name="Goodwin S."/>
            <person name="Spatafora J."/>
            <person name="Crous P."/>
            <person name="Grigoriev I."/>
        </authorList>
    </citation>
    <scope>NUCLEOTIDE SEQUENCE</scope>
    <source>
        <strain evidence="9">CBS 113979</strain>
    </source>
</reference>
<evidence type="ECO:0000256" key="6">
    <source>
        <dbReference type="ARBA" id="ARBA00022837"/>
    </source>
</evidence>
<evidence type="ECO:0000256" key="5">
    <source>
        <dbReference type="ARBA" id="ARBA00022801"/>
    </source>
</evidence>
<proteinExistence type="inferred from homology"/>
<dbReference type="Pfam" id="PF07519">
    <property type="entry name" value="Tannase"/>
    <property type="match status" value="2"/>
</dbReference>
<dbReference type="InterPro" id="IPR011118">
    <property type="entry name" value="Tannase/feruloyl_esterase"/>
</dbReference>
<dbReference type="GO" id="GO:0046872">
    <property type="term" value="F:metal ion binding"/>
    <property type="evidence" value="ECO:0007669"/>
    <property type="project" value="UniProtKB-KW"/>
</dbReference>
<evidence type="ECO:0000256" key="4">
    <source>
        <dbReference type="ARBA" id="ARBA00022729"/>
    </source>
</evidence>
<accession>A0A6G1H5X4</accession>
<dbReference type="AlphaFoldDB" id="A0A6G1H5X4"/>